<dbReference type="EMBL" id="PP856713">
    <property type="protein sequence ID" value="XCH39621.1"/>
    <property type="molecule type" value="Genomic_DNA"/>
</dbReference>
<sequence length="45" mass="5309">MRDFIYFVCGCLWMPVYANADTLIKQVACWLVVLVLAFYSVFRSR</sequence>
<feature type="transmembrane region" description="Helical" evidence="1">
    <location>
        <begin position="23"/>
        <end position="42"/>
    </location>
</feature>
<accession>A0AAU8GCU2</accession>
<evidence type="ECO:0000256" key="1">
    <source>
        <dbReference type="SAM" id="Phobius"/>
    </source>
</evidence>
<name>A0AAU8GCU2_9CAUD</name>
<reference evidence="2" key="1">
    <citation type="submission" date="2024-05" db="EMBL/GenBank/DDBJ databases">
        <authorList>
            <person name="Mugo M.M."/>
            <person name="Musyoki A.M."/>
            <person name="Makumi A.M."/>
            <person name="Mutai I."/>
            <person name="Drechsel O."/>
            <person name="Kering K.K."/>
            <person name="Muturi P."/>
            <person name="Mbae C.K."/>
            <person name="Kariuki S.M."/>
        </authorList>
    </citation>
    <scope>NUCLEOTIDE SEQUENCE</scope>
</reference>
<gene>
    <name evidence="2" type="ORF">FANJXIIC_CDS0029</name>
</gene>
<keyword evidence="1" id="KW-1133">Transmembrane helix</keyword>
<organism evidence="2">
    <name type="scientific">Salmonella phage vB_STmST19_KE08</name>
    <dbReference type="NCBI Taxonomy" id="3161165"/>
    <lineage>
        <taxon>Viruses</taxon>
        <taxon>Duplodnaviria</taxon>
        <taxon>Heunggongvirae</taxon>
        <taxon>Uroviricota</taxon>
        <taxon>Caudoviricetes</taxon>
    </lineage>
</organism>
<keyword evidence="1" id="KW-0472">Membrane</keyword>
<proteinExistence type="predicted"/>
<protein>
    <submittedName>
        <fullName evidence="2">Uncharacterized protein</fullName>
    </submittedName>
</protein>
<evidence type="ECO:0000313" key="2">
    <source>
        <dbReference type="EMBL" id="XCH39621.1"/>
    </source>
</evidence>
<keyword evidence="1" id="KW-0812">Transmembrane</keyword>